<feature type="non-terminal residue" evidence="2">
    <location>
        <position position="1"/>
    </location>
</feature>
<proteinExistence type="predicted"/>
<dbReference type="AlphaFoldDB" id="A0A1Q3CLI0"/>
<organism evidence="2 3">
    <name type="scientific">Cephalotus follicularis</name>
    <name type="common">Albany pitcher plant</name>
    <dbReference type="NCBI Taxonomy" id="3775"/>
    <lineage>
        <taxon>Eukaryota</taxon>
        <taxon>Viridiplantae</taxon>
        <taxon>Streptophyta</taxon>
        <taxon>Embryophyta</taxon>
        <taxon>Tracheophyta</taxon>
        <taxon>Spermatophyta</taxon>
        <taxon>Magnoliopsida</taxon>
        <taxon>eudicotyledons</taxon>
        <taxon>Gunneridae</taxon>
        <taxon>Pentapetalae</taxon>
        <taxon>rosids</taxon>
        <taxon>fabids</taxon>
        <taxon>Oxalidales</taxon>
        <taxon>Cephalotaceae</taxon>
        <taxon>Cephalotus</taxon>
    </lineage>
</organism>
<keyword evidence="3" id="KW-1185">Reference proteome</keyword>
<dbReference type="PANTHER" id="PTHR11439:SF463">
    <property type="entry name" value="REVERSE TRANSCRIPTASE TY1_COPIA-TYPE DOMAIN-CONTAINING PROTEIN"/>
    <property type="match status" value="1"/>
</dbReference>
<sequence>KYILDLLEETGMLGSKPFDRPMYPNLKLAAEGGDALDDPERNRRLVGKLNYLTVTLPDIAFPVSIVSRFLSSPRFSHRLSAESEYRAMAHTSCELMWIKQLLGELGFGDQSLIQLWYDNQATIHIASNPIFHERTNHIEVDCHFIRENVQQKLISTSFVRTVGQLADVFTKSLDSERISYLCNKLGMYDIYTPACGGVLAIVIIISGLVGLVH</sequence>
<name>A0A1Q3CLI0_CEPFO</name>
<dbReference type="PANTHER" id="PTHR11439">
    <property type="entry name" value="GAG-POL-RELATED RETROTRANSPOSON"/>
    <property type="match status" value="1"/>
</dbReference>
<dbReference type="Proteomes" id="UP000187406">
    <property type="component" value="Unassembled WGS sequence"/>
</dbReference>
<dbReference type="InterPro" id="IPR043502">
    <property type="entry name" value="DNA/RNA_pol_sf"/>
</dbReference>
<feature type="transmembrane region" description="Helical" evidence="1">
    <location>
        <begin position="190"/>
        <end position="212"/>
    </location>
</feature>
<dbReference type="CDD" id="cd09272">
    <property type="entry name" value="RNase_HI_RT_Ty1"/>
    <property type="match status" value="1"/>
</dbReference>
<dbReference type="EMBL" id="BDDD01002333">
    <property type="protein sequence ID" value="GAV81109.1"/>
    <property type="molecule type" value="Genomic_DNA"/>
</dbReference>
<evidence type="ECO:0000256" key="1">
    <source>
        <dbReference type="SAM" id="Phobius"/>
    </source>
</evidence>
<protein>
    <recommendedName>
        <fullName evidence="4">RVT_2 domain-containing protein</fullName>
    </recommendedName>
</protein>
<accession>A0A1Q3CLI0</accession>
<keyword evidence="1" id="KW-1133">Transmembrane helix</keyword>
<dbReference type="STRING" id="3775.A0A1Q3CLI0"/>
<dbReference type="SUPFAM" id="SSF56672">
    <property type="entry name" value="DNA/RNA polymerases"/>
    <property type="match status" value="1"/>
</dbReference>
<gene>
    <name evidence="2" type="ORF">CFOL_v3_24568</name>
</gene>
<keyword evidence="1" id="KW-0472">Membrane</keyword>
<evidence type="ECO:0000313" key="2">
    <source>
        <dbReference type="EMBL" id="GAV81109.1"/>
    </source>
</evidence>
<dbReference type="InParanoid" id="A0A1Q3CLI0"/>
<evidence type="ECO:0000313" key="3">
    <source>
        <dbReference type="Proteomes" id="UP000187406"/>
    </source>
</evidence>
<keyword evidence="1" id="KW-0812">Transmembrane</keyword>
<evidence type="ECO:0008006" key="4">
    <source>
        <dbReference type="Google" id="ProtNLM"/>
    </source>
</evidence>
<dbReference type="OrthoDB" id="414945at2759"/>
<comment type="caution">
    <text evidence="2">The sequence shown here is derived from an EMBL/GenBank/DDBJ whole genome shotgun (WGS) entry which is preliminary data.</text>
</comment>
<reference evidence="3" key="1">
    <citation type="submission" date="2016-04" db="EMBL/GenBank/DDBJ databases">
        <title>Cephalotus genome sequencing.</title>
        <authorList>
            <person name="Fukushima K."/>
            <person name="Hasebe M."/>
            <person name="Fang X."/>
        </authorList>
    </citation>
    <scope>NUCLEOTIDE SEQUENCE [LARGE SCALE GENOMIC DNA]</scope>
    <source>
        <strain evidence="3">cv. St1</strain>
    </source>
</reference>